<gene>
    <name evidence="3" type="ORF">ASPZODRAFT_71893</name>
</gene>
<accession>A0A1L9SAN4</accession>
<dbReference type="PANTHER" id="PTHR48081:SF8">
    <property type="entry name" value="ALPHA_BETA HYDROLASE FOLD-3 DOMAIN-CONTAINING PROTEIN-RELATED"/>
    <property type="match status" value="1"/>
</dbReference>
<dbReference type="InterPro" id="IPR050300">
    <property type="entry name" value="GDXG_lipolytic_enzyme"/>
</dbReference>
<dbReference type="RefSeq" id="XP_022578752.1">
    <property type="nucleotide sequence ID" value="XM_022729792.1"/>
</dbReference>
<dbReference type="AlphaFoldDB" id="A0A1L9SAN4"/>
<organism evidence="3 4">
    <name type="scientific">Penicilliopsis zonata CBS 506.65</name>
    <dbReference type="NCBI Taxonomy" id="1073090"/>
    <lineage>
        <taxon>Eukaryota</taxon>
        <taxon>Fungi</taxon>
        <taxon>Dikarya</taxon>
        <taxon>Ascomycota</taxon>
        <taxon>Pezizomycotina</taxon>
        <taxon>Eurotiomycetes</taxon>
        <taxon>Eurotiomycetidae</taxon>
        <taxon>Eurotiales</taxon>
        <taxon>Aspergillaceae</taxon>
        <taxon>Penicilliopsis</taxon>
    </lineage>
</organism>
<evidence type="ECO:0000256" key="1">
    <source>
        <dbReference type="ARBA" id="ARBA00022801"/>
    </source>
</evidence>
<dbReference type="VEuPathDB" id="FungiDB:ASPZODRAFT_71893"/>
<dbReference type="GO" id="GO:0016787">
    <property type="term" value="F:hydrolase activity"/>
    <property type="evidence" value="ECO:0007669"/>
    <property type="project" value="UniProtKB-KW"/>
</dbReference>
<dbReference type="Gene3D" id="3.40.50.1820">
    <property type="entry name" value="alpha/beta hydrolase"/>
    <property type="match status" value="1"/>
</dbReference>
<reference evidence="4" key="1">
    <citation type="journal article" date="2017" name="Genome Biol.">
        <title>Comparative genomics reveals high biological diversity and specific adaptations in the industrially and medically important fungal genus Aspergillus.</title>
        <authorList>
            <person name="de Vries R.P."/>
            <person name="Riley R."/>
            <person name="Wiebenga A."/>
            <person name="Aguilar-Osorio G."/>
            <person name="Amillis S."/>
            <person name="Uchima C.A."/>
            <person name="Anderluh G."/>
            <person name="Asadollahi M."/>
            <person name="Askin M."/>
            <person name="Barry K."/>
            <person name="Battaglia E."/>
            <person name="Bayram O."/>
            <person name="Benocci T."/>
            <person name="Braus-Stromeyer S.A."/>
            <person name="Caldana C."/>
            <person name="Canovas D."/>
            <person name="Cerqueira G.C."/>
            <person name="Chen F."/>
            <person name="Chen W."/>
            <person name="Choi C."/>
            <person name="Clum A."/>
            <person name="Dos Santos R.A."/>
            <person name="Damasio A.R."/>
            <person name="Diallinas G."/>
            <person name="Emri T."/>
            <person name="Fekete E."/>
            <person name="Flipphi M."/>
            <person name="Freyberg S."/>
            <person name="Gallo A."/>
            <person name="Gournas C."/>
            <person name="Habgood R."/>
            <person name="Hainaut M."/>
            <person name="Harispe M.L."/>
            <person name="Henrissat B."/>
            <person name="Hilden K.S."/>
            <person name="Hope R."/>
            <person name="Hossain A."/>
            <person name="Karabika E."/>
            <person name="Karaffa L."/>
            <person name="Karanyi Z."/>
            <person name="Krasevec N."/>
            <person name="Kuo A."/>
            <person name="Kusch H."/>
            <person name="LaButti K."/>
            <person name="Lagendijk E.L."/>
            <person name="Lapidus A."/>
            <person name="Levasseur A."/>
            <person name="Lindquist E."/>
            <person name="Lipzen A."/>
            <person name="Logrieco A.F."/>
            <person name="MacCabe A."/>
            <person name="Maekelae M.R."/>
            <person name="Malavazi I."/>
            <person name="Melin P."/>
            <person name="Meyer V."/>
            <person name="Mielnichuk N."/>
            <person name="Miskei M."/>
            <person name="Molnar A.P."/>
            <person name="Mule G."/>
            <person name="Ngan C.Y."/>
            <person name="Orejas M."/>
            <person name="Orosz E."/>
            <person name="Ouedraogo J.P."/>
            <person name="Overkamp K.M."/>
            <person name="Park H.-S."/>
            <person name="Perrone G."/>
            <person name="Piumi F."/>
            <person name="Punt P.J."/>
            <person name="Ram A.F."/>
            <person name="Ramon A."/>
            <person name="Rauscher S."/>
            <person name="Record E."/>
            <person name="Riano-Pachon D.M."/>
            <person name="Robert V."/>
            <person name="Roehrig J."/>
            <person name="Ruller R."/>
            <person name="Salamov A."/>
            <person name="Salih N.S."/>
            <person name="Samson R.A."/>
            <person name="Sandor E."/>
            <person name="Sanguinetti M."/>
            <person name="Schuetze T."/>
            <person name="Sepcic K."/>
            <person name="Shelest E."/>
            <person name="Sherlock G."/>
            <person name="Sophianopoulou V."/>
            <person name="Squina F.M."/>
            <person name="Sun H."/>
            <person name="Susca A."/>
            <person name="Todd R.B."/>
            <person name="Tsang A."/>
            <person name="Unkles S.E."/>
            <person name="van de Wiele N."/>
            <person name="van Rossen-Uffink D."/>
            <person name="Oliveira J.V."/>
            <person name="Vesth T.C."/>
            <person name="Visser J."/>
            <person name="Yu J.-H."/>
            <person name="Zhou M."/>
            <person name="Andersen M.R."/>
            <person name="Archer D.B."/>
            <person name="Baker S.E."/>
            <person name="Benoit I."/>
            <person name="Brakhage A.A."/>
            <person name="Braus G.H."/>
            <person name="Fischer R."/>
            <person name="Frisvad J.C."/>
            <person name="Goldman G.H."/>
            <person name="Houbraken J."/>
            <person name="Oakley B."/>
            <person name="Pocsi I."/>
            <person name="Scazzocchio C."/>
            <person name="Seiboth B."/>
            <person name="vanKuyk P.A."/>
            <person name="Wortman J."/>
            <person name="Dyer P.S."/>
            <person name="Grigoriev I.V."/>
        </authorList>
    </citation>
    <scope>NUCLEOTIDE SEQUENCE [LARGE SCALE GENOMIC DNA]</scope>
    <source>
        <strain evidence="4">CBS 506.65</strain>
    </source>
</reference>
<dbReference type="OrthoDB" id="408631at2759"/>
<protein>
    <recommendedName>
        <fullName evidence="2">Alpha/beta hydrolase fold-3 domain-containing protein</fullName>
    </recommendedName>
</protein>
<dbReference type="InterPro" id="IPR013094">
    <property type="entry name" value="AB_hydrolase_3"/>
</dbReference>
<dbReference type="InterPro" id="IPR029058">
    <property type="entry name" value="AB_hydrolase_fold"/>
</dbReference>
<name>A0A1L9SAN4_9EURO</name>
<proteinExistence type="predicted"/>
<keyword evidence="4" id="KW-1185">Reference proteome</keyword>
<dbReference type="GeneID" id="34616256"/>
<dbReference type="PANTHER" id="PTHR48081">
    <property type="entry name" value="AB HYDROLASE SUPERFAMILY PROTEIN C4A8.06C"/>
    <property type="match status" value="1"/>
</dbReference>
<feature type="domain" description="Alpha/beta hydrolase fold-3" evidence="2">
    <location>
        <begin position="65"/>
        <end position="268"/>
    </location>
</feature>
<dbReference type="Proteomes" id="UP000184188">
    <property type="component" value="Unassembled WGS sequence"/>
</dbReference>
<dbReference type="EMBL" id="KV878348">
    <property type="protein sequence ID" value="OJJ44242.1"/>
    <property type="molecule type" value="Genomic_DNA"/>
</dbReference>
<dbReference type="Pfam" id="PF07859">
    <property type="entry name" value="Abhydrolase_3"/>
    <property type="match status" value="1"/>
</dbReference>
<dbReference type="STRING" id="1073090.A0A1L9SAN4"/>
<evidence type="ECO:0000313" key="3">
    <source>
        <dbReference type="EMBL" id="OJJ44242.1"/>
    </source>
</evidence>
<sequence>MSLFSYVYLKVVVTILRFLRKSRGKEIAVHPDRIIQIPSRDKGRTLTTHVYTPNKDDKKQPSPVLINFHGSGFVFPMHGTDDEFARRIGQQSGYIVLDVRYRLAPENPFPAALHDVEDAVNWVLDQPGRFDVSRVAISGFSAGGNLALAAASCVFPQPTFSSLLAFYPPTDISQDPETKTAPSAGGKPIPAFMAKLFNRCYGAPPLDPRDPRISPSYADPQRFPHRVLIVTAGYDNLAPEAEELAGKIAKVPGRAVVCQRMEGCNHGWDKTAQKGTLQEEAKERMISLALEMLK</sequence>
<keyword evidence="1" id="KW-0378">Hydrolase</keyword>
<evidence type="ECO:0000313" key="4">
    <source>
        <dbReference type="Proteomes" id="UP000184188"/>
    </source>
</evidence>
<dbReference type="SUPFAM" id="SSF53474">
    <property type="entry name" value="alpha/beta-Hydrolases"/>
    <property type="match status" value="1"/>
</dbReference>
<evidence type="ECO:0000259" key="2">
    <source>
        <dbReference type="Pfam" id="PF07859"/>
    </source>
</evidence>